<dbReference type="EMBL" id="JAPEVG010000052">
    <property type="protein sequence ID" value="KAJ8489212.1"/>
    <property type="molecule type" value="Genomic_DNA"/>
</dbReference>
<dbReference type="Pfam" id="PF09759">
    <property type="entry name" value="Atx10homo_assoc"/>
    <property type="match status" value="1"/>
</dbReference>
<dbReference type="AlphaFoldDB" id="A0AAD7XE98"/>
<feature type="region of interest" description="Disordered" evidence="7">
    <location>
        <begin position="332"/>
        <end position="362"/>
    </location>
</feature>
<dbReference type="PANTHER" id="PTHR13255">
    <property type="entry name" value="ATAXIN-10"/>
    <property type="match status" value="1"/>
</dbReference>
<dbReference type="GO" id="GO:0051301">
    <property type="term" value="P:cell division"/>
    <property type="evidence" value="ECO:0007669"/>
    <property type="project" value="UniProtKB-KW"/>
</dbReference>
<dbReference type="InterPro" id="IPR019156">
    <property type="entry name" value="Ataxin-10_domain"/>
</dbReference>
<sequence>MTDPRMHDTSADVRKLYDVAQTFDPDVAEHVQALTDILDEYASILAKSDGARRQLGDSPDPPLWPTLRRLWDITSEAHADPDQDDIPRLINLSISLARFTRNLVAAAPFNQERAFDNERAIRRLIYHYTSFNATQDPATFAATRMLSQALSNIVTGNDTLTQTLWTTYLNLPEEQLVLPRLFASPDARTVSSAFVLVLNCIHDSVHRAELLTTSPRGPRICLTMLDRMASLFEAEESTEEGRAFDIGYEVFKRVIEAGLVAGLYIRLAVHQEVITPHQTTLLKLIDSYLHGSQRAHELALSRRPGADRSSLFDVLTETFLALSSYTQNAIQHSLASGDPTPARSENHRVSPDAQEQSDASPPLQNLDLLLPKVCEALVLVTECLTTVALRAEEAATDAGRPRISSAIETSANTSVSGQPSPKDLLVAATASSGQGLVESLVETLRLVDVFVPRITYGKLVKRPPPPGSEASPGGQQTNDQQQGHEAIFGQKGDGGDPVEDARKAQVAQAFAHVKRDLVRLLGILASQNRAVQDRVRVCGGIPVVMNLCVVDDYNPYLREHAIFTLRNLLFENVENQAVVDAIKPVGRWDEEKVLRDIRGGV</sequence>
<evidence type="ECO:0000256" key="5">
    <source>
        <dbReference type="ARBA" id="ARBA00044801"/>
    </source>
</evidence>
<feature type="domain" description="Ataxin-10" evidence="8">
    <location>
        <begin position="513"/>
        <end position="596"/>
    </location>
</feature>
<accession>A0AAD7XE98</accession>
<dbReference type="InterPro" id="IPR016024">
    <property type="entry name" value="ARM-type_fold"/>
</dbReference>
<evidence type="ECO:0000256" key="6">
    <source>
        <dbReference type="ARBA" id="ARBA00044805"/>
    </source>
</evidence>
<evidence type="ECO:0000256" key="7">
    <source>
        <dbReference type="SAM" id="MobiDB-lite"/>
    </source>
</evidence>
<protein>
    <recommendedName>
        <fullName evidence="5">Ataxin-10 homolog</fullName>
    </recommendedName>
    <alternativeName>
        <fullName evidence="6">Copper transport protein 86</fullName>
    </alternativeName>
</protein>
<dbReference type="Gene3D" id="1.25.10.10">
    <property type="entry name" value="Leucine-rich Repeat Variant"/>
    <property type="match status" value="1"/>
</dbReference>
<dbReference type="Proteomes" id="UP001215151">
    <property type="component" value="Unassembled WGS sequence"/>
</dbReference>
<feature type="compositionally biased region" description="Polar residues" evidence="7">
    <location>
        <begin position="353"/>
        <end position="362"/>
    </location>
</feature>
<name>A0AAD7XE98_9APHY</name>
<gene>
    <name evidence="9" type="ORF">ONZ51_g3091</name>
</gene>
<comment type="function">
    <text evidence="4">May play a role in the regulation of cytokinesis.</text>
</comment>
<organism evidence="9 10">
    <name type="scientific">Trametes cubensis</name>
    <dbReference type="NCBI Taxonomy" id="1111947"/>
    <lineage>
        <taxon>Eukaryota</taxon>
        <taxon>Fungi</taxon>
        <taxon>Dikarya</taxon>
        <taxon>Basidiomycota</taxon>
        <taxon>Agaricomycotina</taxon>
        <taxon>Agaricomycetes</taxon>
        <taxon>Polyporales</taxon>
        <taxon>Polyporaceae</taxon>
        <taxon>Trametes</taxon>
    </lineage>
</organism>
<dbReference type="InterPro" id="IPR051374">
    <property type="entry name" value="Ataxin-10/CTR86_families"/>
</dbReference>
<evidence type="ECO:0000313" key="10">
    <source>
        <dbReference type="Proteomes" id="UP001215151"/>
    </source>
</evidence>
<proteinExistence type="inferred from homology"/>
<evidence type="ECO:0000256" key="3">
    <source>
        <dbReference type="ARBA" id="ARBA00023306"/>
    </source>
</evidence>
<dbReference type="GO" id="GO:0005829">
    <property type="term" value="C:cytosol"/>
    <property type="evidence" value="ECO:0007669"/>
    <property type="project" value="TreeGrafter"/>
</dbReference>
<reference evidence="9" key="1">
    <citation type="submission" date="2022-11" db="EMBL/GenBank/DDBJ databases">
        <title>Genome Sequence of Cubamyces cubensis.</title>
        <authorList>
            <person name="Buettner E."/>
        </authorList>
    </citation>
    <scope>NUCLEOTIDE SEQUENCE</scope>
    <source>
        <strain evidence="9">MPL-01</strain>
    </source>
</reference>
<comment type="caution">
    <text evidence="9">The sequence shown here is derived from an EMBL/GenBank/DDBJ whole genome shotgun (WGS) entry which is preliminary data.</text>
</comment>
<keyword evidence="2" id="KW-0132">Cell division</keyword>
<feature type="region of interest" description="Disordered" evidence="7">
    <location>
        <begin position="460"/>
        <end position="481"/>
    </location>
</feature>
<dbReference type="PANTHER" id="PTHR13255:SF0">
    <property type="entry name" value="ATAXIN-10"/>
    <property type="match status" value="1"/>
</dbReference>
<keyword evidence="10" id="KW-1185">Reference proteome</keyword>
<dbReference type="SUPFAM" id="SSF48371">
    <property type="entry name" value="ARM repeat"/>
    <property type="match status" value="1"/>
</dbReference>
<evidence type="ECO:0000259" key="8">
    <source>
        <dbReference type="Pfam" id="PF09759"/>
    </source>
</evidence>
<evidence type="ECO:0000256" key="2">
    <source>
        <dbReference type="ARBA" id="ARBA00022618"/>
    </source>
</evidence>
<keyword evidence="3" id="KW-0131">Cell cycle</keyword>
<comment type="similarity">
    <text evidence="1">Belongs to the ataxin-10 family.</text>
</comment>
<evidence type="ECO:0000256" key="1">
    <source>
        <dbReference type="ARBA" id="ARBA00008384"/>
    </source>
</evidence>
<evidence type="ECO:0000256" key="4">
    <source>
        <dbReference type="ARBA" id="ARBA00044746"/>
    </source>
</evidence>
<dbReference type="InterPro" id="IPR011989">
    <property type="entry name" value="ARM-like"/>
</dbReference>
<evidence type="ECO:0000313" key="9">
    <source>
        <dbReference type="EMBL" id="KAJ8489212.1"/>
    </source>
</evidence>